<keyword evidence="6" id="KW-1185">Reference proteome</keyword>
<dbReference type="Proteomes" id="UP000315295">
    <property type="component" value="Unassembled WGS sequence"/>
</dbReference>
<keyword evidence="3" id="KW-0804">Transcription</keyword>
<dbReference type="GO" id="GO:0003700">
    <property type="term" value="F:DNA-binding transcription factor activity"/>
    <property type="evidence" value="ECO:0007669"/>
    <property type="project" value="InterPro"/>
</dbReference>
<dbReference type="AlphaFoldDB" id="A0A540KYH1"/>
<dbReference type="Gene3D" id="1.10.10.60">
    <property type="entry name" value="Homeodomain-like"/>
    <property type="match status" value="1"/>
</dbReference>
<organism evidence="5 6">
    <name type="scientific">Malus baccata</name>
    <name type="common">Siberian crab apple</name>
    <name type="synonym">Pyrus baccata</name>
    <dbReference type="NCBI Taxonomy" id="106549"/>
    <lineage>
        <taxon>Eukaryota</taxon>
        <taxon>Viridiplantae</taxon>
        <taxon>Streptophyta</taxon>
        <taxon>Embryophyta</taxon>
        <taxon>Tracheophyta</taxon>
        <taxon>Spermatophyta</taxon>
        <taxon>Magnoliopsida</taxon>
        <taxon>eudicotyledons</taxon>
        <taxon>Gunneridae</taxon>
        <taxon>Pentapetalae</taxon>
        <taxon>rosids</taxon>
        <taxon>fabids</taxon>
        <taxon>Rosales</taxon>
        <taxon>Rosaceae</taxon>
        <taxon>Amygdaloideae</taxon>
        <taxon>Maleae</taxon>
        <taxon>Malus</taxon>
    </lineage>
</organism>
<dbReference type="NCBIfam" id="TIGR01557">
    <property type="entry name" value="myb_SHAQKYF"/>
    <property type="match status" value="1"/>
</dbReference>
<dbReference type="GO" id="GO:0003677">
    <property type="term" value="F:DNA binding"/>
    <property type="evidence" value="ECO:0007669"/>
    <property type="project" value="UniProtKB-KW"/>
</dbReference>
<evidence type="ECO:0008006" key="7">
    <source>
        <dbReference type="Google" id="ProtNLM"/>
    </source>
</evidence>
<protein>
    <recommendedName>
        <fullName evidence="7">HTH myb-type domain-containing protein</fullName>
    </recommendedName>
</protein>
<dbReference type="PANTHER" id="PTHR31003:SF19">
    <property type="entry name" value="MYB FAMILY TRANSCRIPTION FACTOR EFM"/>
    <property type="match status" value="1"/>
</dbReference>
<evidence type="ECO:0000256" key="2">
    <source>
        <dbReference type="ARBA" id="ARBA00023015"/>
    </source>
</evidence>
<keyword evidence="4" id="KW-0539">Nucleus</keyword>
<name>A0A540KYH1_MALBA</name>
<gene>
    <name evidence="5" type="ORF">C1H46_035168</name>
</gene>
<proteinExistence type="predicted"/>
<dbReference type="GO" id="GO:0005634">
    <property type="term" value="C:nucleus"/>
    <property type="evidence" value="ECO:0007669"/>
    <property type="project" value="UniProtKB-SubCell"/>
</dbReference>
<dbReference type="STRING" id="106549.A0A540KYH1"/>
<comment type="caution">
    <text evidence="5">The sequence shown here is derived from an EMBL/GenBank/DDBJ whole genome shotgun (WGS) entry which is preliminary data.</text>
</comment>
<evidence type="ECO:0000256" key="1">
    <source>
        <dbReference type="ARBA" id="ARBA00004123"/>
    </source>
</evidence>
<dbReference type="InterPro" id="IPR044787">
    <property type="entry name" value="HHO5-like"/>
</dbReference>
<evidence type="ECO:0000256" key="4">
    <source>
        <dbReference type="ARBA" id="ARBA00023242"/>
    </source>
</evidence>
<dbReference type="EMBL" id="VIEB01000866">
    <property type="protein sequence ID" value="TQD79260.1"/>
    <property type="molecule type" value="Genomic_DNA"/>
</dbReference>
<dbReference type="InterPro" id="IPR006447">
    <property type="entry name" value="Myb_dom_plants"/>
</dbReference>
<evidence type="ECO:0000313" key="6">
    <source>
        <dbReference type="Proteomes" id="UP000315295"/>
    </source>
</evidence>
<sequence>MIEEWMVSEESPIRFSLWKGRIPGRISPSFYPTASPHSRTMLNTGTTSDFSRFGSSIWIPVKISKAFFWKCCTGRFVLADPGATPKQIRELMKVDGLNNDEVKSHLQVCICD</sequence>
<accession>A0A540KYH1</accession>
<keyword evidence="2" id="KW-0805">Transcription regulation</keyword>
<comment type="subcellular location">
    <subcellularLocation>
        <location evidence="1">Nucleus</location>
    </subcellularLocation>
</comment>
<dbReference type="PANTHER" id="PTHR31003">
    <property type="entry name" value="MYB FAMILY TRANSCRIPTION FACTOR"/>
    <property type="match status" value="1"/>
</dbReference>
<evidence type="ECO:0000256" key="3">
    <source>
        <dbReference type="ARBA" id="ARBA00023163"/>
    </source>
</evidence>
<reference evidence="5 6" key="1">
    <citation type="journal article" date="2019" name="G3 (Bethesda)">
        <title>Sequencing of a Wild Apple (Malus baccata) Genome Unravels the Differences Between Cultivated and Wild Apple Species Regarding Disease Resistance and Cold Tolerance.</title>
        <authorList>
            <person name="Chen X."/>
        </authorList>
    </citation>
    <scope>NUCLEOTIDE SEQUENCE [LARGE SCALE GENOMIC DNA]</scope>
    <source>
        <strain evidence="6">cv. Shandingzi</strain>
        <tissue evidence="5">Leaves</tissue>
    </source>
</reference>
<evidence type="ECO:0000313" key="5">
    <source>
        <dbReference type="EMBL" id="TQD79260.1"/>
    </source>
</evidence>